<proteinExistence type="predicted"/>
<evidence type="ECO:0000313" key="3">
    <source>
        <dbReference type="EMBL" id="MXO82869.1"/>
    </source>
</evidence>
<keyword evidence="1" id="KW-0812">Transmembrane</keyword>
<name>A0A844ZAJ0_9SPHN</name>
<accession>A0A844ZAJ0</accession>
<dbReference type="InterPro" id="IPR051474">
    <property type="entry name" value="Anti-sigma-K/W_factor"/>
</dbReference>
<feature type="domain" description="Anti-sigma K factor RskA C-terminal" evidence="2">
    <location>
        <begin position="102"/>
        <end position="222"/>
    </location>
</feature>
<sequence>MSAPKLTERERLAAEYALRLLEGEELLQARGLMASDPAFAAEVAVWEEKLSHLQAAQPDLVPGPELWARIETEIAGRPVAGNDNVVSLQKRVRNWQFASMFSAAAAIALAFFAFPAILGTGEEPAQPDAPLMANIPIADTPLRLAVTYLPEREEILVSASGLTADGVHDHELWLVADDGAKTLGVVVPGAERRVAVDPALASLISDGSQMVLTREPLGGAPKGGEAGPVVAQGEFTQI</sequence>
<evidence type="ECO:0000256" key="1">
    <source>
        <dbReference type="SAM" id="Phobius"/>
    </source>
</evidence>
<dbReference type="AlphaFoldDB" id="A0A844ZAJ0"/>
<dbReference type="PANTHER" id="PTHR37461:SF1">
    <property type="entry name" value="ANTI-SIGMA-K FACTOR RSKA"/>
    <property type="match status" value="1"/>
</dbReference>
<dbReference type="Proteomes" id="UP000460290">
    <property type="component" value="Unassembled WGS sequence"/>
</dbReference>
<dbReference type="PANTHER" id="PTHR37461">
    <property type="entry name" value="ANTI-SIGMA-K FACTOR RSKA"/>
    <property type="match status" value="1"/>
</dbReference>
<protein>
    <recommendedName>
        <fullName evidence="2">Anti-sigma K factor RskA C-terminal domain-containing protein</fullName>
    </recommendedName>
</protein>
<evidence type="ECO:0000313" key="4">
    <source>
        <dbReference type="Proteomes" id="UP000460290"/>
    </source>
</evidence>
<feature type="transmembrane region" description="Helical" evidence="1">
    <location>
        <begin position="97"/>
        <end position="118"/>
    </location>
</feature>
<dbReference type="InterPro" id="IPR018764">
    <property type="entry name" value="RskA_C"/>
</dbReference>
<evidence type="ECO:0000259" key="2">
    <source>
        <dbReference type="Pfam" id="PF10099"/>
    </source>
</evidence>
<keyword evidence="1" id="KW-1133">Transmembrane helix</keyword>
<dbReference type="Pfam" id="PF10099">
    <property type="entry name" value="RskA_C"/>
    <property type="match status" value="1"/>
</dbReference>
<organism evidence="3 4">
    <name type="scientific">Pontixanthobacter aestiaquae</name>
    <dbReference type="NCBI Taxonomy" id="1509367"/>
    <lineage>
        <taxon>Bacteria</taxon>
        <taxon>Pseudomonadati</taxon>
        <taxon>Pseudomonadota</taxon>
        <taxon>Alphaproteobacteria</taxon>
        <taxon>Sphingomonadales</taxon>
        <taxon>Erythrobacteraceae</taxon>
        <taxon>Pontixanthobacter</taxon>
    </lineage>
</organism>
<dbReference type="EMBL" id="WTYZ01000001">
    <property type="protein sequence ID" value="MXO82869.1"/>
    <property type="molecule type" value="Genomic_DNA"/>
</dbReference>
<reference evidence="3 4" key="1">
    <citation type="submission" date="2019-12" db="EMBL/GenBank/DDBJ databases">
        <title>Genomic-based taxomic classification of the family Erythrobacteraceae.</title>
        <authorList>
            <person name="Xu L."/>
        </authorList>
    </citation>
    <scope>NUCLEOTIDE SEQUENCE [LARGE SCALE GENOMIC DNA]</scope>
    <source>
        <strain evidence="3 4">KCTC 42006</strain>
    </source>
</reference>
<keyword evidence="4" id="KW-1185">Reference proteome</keyword>
<keyword evidence="1" id="KW-0472">Membrane</keyword>
<dbReference type="GO" id="GO:0016989">
    <property type="term" value="F:sigma factor antagonist activity"/>
    <property type="evidence" value="ECO:0007669"/>
    <property type="project" value="TreeGrafter"/>
</dbReference>
<dbReference type="OrthoDB" id="9816387at2"/>
<dbReference type="RefSeq" id="WP_160613274.1">
    <property type="nucleotide sequence ID" value="NZ_JAUFQM010000001.1"/>
</dbReference>
<dbReference type="GO" id="GO:0005886">
    <property type="term" value="C:plasma membrane"/>
    <property type="evidence" value="ECO:0007669"/>
    <property type="project" value="InterPro"/>
</dbReference>
<comment type="caution">
    <text evidence="3">The sequence shown here is derived from an EMBL/GenBank/DDBJ whole genome shotgun (WGS) entry which is preliminary data.</text>
</comment>
<dbReference type="GO" id="GO:0006417">
    <property type="term" value="P:regulation of translation"/>
    <property type="evidence" value="ECO:0007669"/>
    <property type="project" value="TreeGrafter"/>
</dbReference>
<gene>
    <name evidence="3" type="ORF">GRI35_05760</name>
</gene>